<dbReference type="EMBL" id="JH668419">
    <property type="protein sequence ID" value="KAG6452203.1"/>
    <property type="molecule type" value="Genomic_DNA"/>
</dbReference>
<feature type="compositionally biased region" description="Basic residues" evidence="1">
    <location>
        <begin position="168"/>
        <end position="178"/>
    </location>
</feature>
<dbReference type="EMBL" id="JH668419">
    <property type="protein sequence ID" value="KAG6452204.1"/>
    <property type="molecule type" value="Genomic_DNA"/>
</dbReference>
<reference evidence="2" key="2">
    <citation type="submission" date="2020-12" db="EMBL/GenBank/DDBJ databases">
        <authorList>
            <person name="Kanost M."/>
        </authorList>
    </citation>
    <scope>NUCLEOTIDE SEQUENCE</scope>
</reference>
<evidence type="ECO:0000313" key="3">
    <source>
        <dbReference type="Proteomes" id="UP000791440"/>
    </source>
</evidence>
<reference evidence="2" key="1">
    <citation type="journal article" date="2016" name="Insect Biochem. Mol. Biol.">
        <title>Multifaceted biological insights from a draft genome sequence of the tobacco hornworm moth, Manduca sexta.</title>
        <authorList>
            <person name="Kanost M.R."/>
            <person name="Arrese E.L."/>
            <person name="Cao X."/>
            <person name="Chen Y.R."/>
            <person name="Chellapilla S."/>
            <person name="Goldsmith M.R."/>
            <person name="Grosse-Wilde E."/>
            <person name="Heckel D.G."/>
            <person name="Herndon N."/>
            <person name="Jiang H."/>
            <person name="Papanicolaou A."/>
            <person name="Qu J."/>
            <person name="Soulages J.L."/>
            <person name="Vogel H."/>
            <person name="Walters J."/>
            <person name="Waterhouse R.M."/>
            <person name="Ahn S.J."/>
            <person name="Almeida F.C."/>
            <person name="An C."/>
            <person name="Aqrawi P."/>
            <person name="Bretschneider A."/>
            <person name="Bryant W.B."/>
            <person name="Bucks S."/>
            <person name="Chao H."/>
            <person name="Chevignon G."/>
            <person name="Christen J.M."/>
            <person name="Clarke D.F."/>
            <person name="Dittmer N.T."/>
            <person name="Ferguson L.C.F."/>
            <person name="Garavelou S."/>
            <person name="Gordon K.H.J."/>
            <person name="Gunaratna R.T."/>
            <person name="Han Y."/>
            <person name="Hauser F."/>
            <person name="He Y."/>
            <person name="Heidel-Fischer H."/>
            <person name="Hirsh A."/>
            <person name="Hu Y."/>
            <person name="Jiang H."/>
            <person name="Kalra D."/>
            <person name="Klinner C."/>
            <person name="Konig C."/>
            <person name="Kovar C."/>
            <person name="Kroll A.R."/>
            <person name="Kuwar S.S."/>
            <person name="Lee S.L."/>
            <person name="Lehman R."/>
            <person name="Li K."/>
            <person name="Li Z."/>
            <person name="Liang H."/>
            <person name="Lovelace S."/>
            <person name="Lu Z."/>
            <person name="Mansfield J.H."/>
            <person name="McCulloch K.J."/>
            <person name="Mathew T."/>
            <person name="Morton B."/>
            <person name="Muzny D.M."/>
            <person name="Neunemann D."/>
            <person name="Ongeri F."/>
            <person name="Pauchet Y."/>
            <person name="Pu L.L."/>
            <person name="Pyrousis I."/>
            <person name="Rao X.J."/>
            <person name="Redding A."/>
            <person name="Roesel C."/>
            <person name="Sanchez-Gracia A."/>
            <person name="Schaack S."/>
            <person name="Shukla A."/>
            <person name="Tetreau G."/>
            <person name="Wang Y."/>
            <person name="Xiong G.H."/>
            <person name="Traut W."/>
            <person name="Walsh T.K."/>
            <person name="Worley K.C."/>
            <person name="Wu D."/>
            <person name="Wu W."/>
            <person name="Wu Y.Q."/>
            <person name="Zhang X."/>
            <person name="Zou Z."/>
            <person name="Zucker H."/>
            <person name="Briscoe A.D."/>
            <person name="Burmester T."/>
            <person name="Clem R.J."/>
            <person name="Feyereisen R."/>
            <person name="Grimmelikhuijzen C.J.P."/>
            <person name="Hamodrakas S.J."/>
            <person name="Hansson B.S."/>
            <person name="Huguet E."/>
            <person name="Jermiin L.S."/>
            <person name="Lan Q."/>
            <person name="Lehman H.K."/>
            <person name="Lorenzen M."/>
            <person name="Merzendorfer H."/>
            <person name="Michalopoulos I."/>
            <person name="Morton D.B."/>
            <person name="Muthukrishnan S."/>
            <person name="Oakeshott J.G."/>
            <person name="Palmer W."/>
            <person name="Park Y."/>
            <person name="Passarelli A.L."/>
            <person name="Rozas J."/>
            <person name="Schwartz L.M."/>
            <person name="Smith W."/>
            <person name="Southgate A."/>
            <person name="Vilcinskas A."/>
            <person name="Vogt R."/>
            <person name="Wang P."/>
            <person name="Werren J."/>
            <person name="Yu X.Q."/>
            <person name="Zhou J.J."/>
            <person name="Brown S.J."/>
            <person name="Scherer S.E."/>
            <person name="Richards S."/>
            <person name="Blissard G.W."/>
        </authorList>
    </citation>
    <scope>NUCLEOTIDE SEQUENCE</scope>
</reference>
<gene>
    <name evidence="2" type="ORF">O3G_MSEX007500</name>
</gene>
<dbReference type="AlphaFoldDB" id="A0A921Z6G3"/>
<sequence length="616" mass="70139">MLEKIYSTDEDLIDAKDKRHRSSSSLAGAAVEGTRSERKIDIRASIPEVDDQFATAEARCDDLQEKIDLVKTLKRKRKLNKRSMTTVIDQAADHDNVPFITVRTQPKKKVSQAARLRAFQLPQNPTRGYLDPATVEQRRMIGQVRGYHQMYRRPQDTAPNIIHNKQGRDHRSKQHRKVRPDGDSEFGASGQVSSDGPMEVACGRDDTECSDTDIFDPRTEECLAHYEPVEPVQVYKPTTIRRRHVPRDVPPRDGAPNMESAASKQATSMPLAPGVRRQIKTAENGPRPREERPVVELFNKHRGNANSHRSPPPIDAKIKKPKVCRPELNGDAVTGPIEPEMHLDSKKENHSQPRRGKYRSRRYEMPTIASQMKQAGTRCYYGNANKTNIPFIVSKSTTPSHNIGVNLQQVLNGIKTQQPLTGIPMTIAYHMGMGHVPSYGAKSATTRPTLENREINTIKVGQRLLRLPSYKYISYDRLLNLYREGDGIVSKFLRANSRPHYFYTSMYNLVTNREDFDGATSKGRSGSQEAKQSLAEYASLYREYEQIGACIKKGNYDPELEQRREELSRELAAREDHIRKLVQHIDAAPRTKFRTYSPEMTTINERWCKTTEHRAT</sequence>
<keyword evidence="3" id="KW-1185">Reference proteome</keyword>
<comment type="caution">
    <text evidence="2">The sequence shown here is derived from an EMBL/GenBank/DDBJ whole genome shotgun (WGS) entry which is preliminary data.</text>
</comment>
<dbReference type="Proteomes" id="UP000791440">
    <property type="component" value="Unassembled WGS sequence"/>
</dbReference>
<protein>
    <submittedName>
        <fullName evidence="2">Uncharacterized protein</fullName>
    </submittedName>
</protein>
<evidence type="ECO:0000313" key="2">
    <source>
        <dbReference type="EMBL" id="KAG6452203.1"/>
    </source>
</evidence>
<name>A0A921Z6G3_MANSE</name>
<proteinExistence type="predicted"/>
<feature type="region of interest" description="Disordered" evidence="1">
    <location>
        <begin position="154"/>
        <end position="198"/>
    </location>
</feature>
<evidence type="ECO:0000256" key="1">
    <source>
        <dbReference type="SAM" id="MobiDB-lite"/>
    </source>
</evidence>
<organism evidence="2 3">
    <name type="scientific">Manduca sexta</name>
    <name type="common">Tobacco hawkmoth</name>
    <name type="synonym">Tobacco hornworm</name>
    <dbReference type="NCBI Taxonomy" id="7130"/>
    <lineage>
        <taxon>Eukaryota</taxon>
        <taxon>Metazoa</taxon>
        <taxon>Ecdysozoa</taxon>
        <taxon>Arthropoda</taxon>
        <taxon>Hexapoda</taxon>
        <taxon>Insecta</taxon>
        <taxon>Pterygota</taxon>
        <taxon>Neoptera</taxon>
        <taxon>Endopterygota</taxon>
        <taxon>Lepidoptera</taxon>
        <taxon>Glossata</taxon>
        <taxon>Ditrysia</taxon>
        <taxon>Bombycoidea</taxon>
        <taxon>Sphingidae</taxon>
        <taxon>Sphinginae</taxon>
        <taxon>Sphingini</taxon>
        <taxon>Manduca</taxon>
    </lineage>
</organism>
<feature type="compositionally biased region" description="Basic and acidic residues" evidence="1">
    <location>
        <begin position="339"/>
        <end position="351"/>
    </location>
</feature>
<feature type="region of interest" description="Disordered" evidence="1">
    <location>
        <begin position="244"/>
        <end position="358"/>
    </location>
</feature>
<accession>A0A921Z6G3</accession>